<dbReference type="PANTHER" id="PTHR31208">
    <property type="entry name" value="EXPRESSED PROTEIN"/>
    <property type="match status" value="1"/>
</dbReference>
<dbReference type="InterPro" id="IPR000008">
    <property type="entry name" value="C2_dom"/>
</dbReference>
<dbReference type="CDD" id="cd00030">
    <property type="entry name" value="C2"/>
    <property type="match status" value="1"/>
</dbReference>
<reference evidence="3 4" key="1">
    <citation type="submission" date="2022-03" db="EMBL/GenBank/DDBJ databases">
        <authorList>
            <person name="Macdonald S."/>
            <person name="Ahmed S."/>
            <person name="Newling K."/>
        </authorList>
    </citation>
    <scope>NUCLEOTIDE SEQUENCE [LARGE SCALE GENOMIC DNA]</scope>
</reference>
<dbReference type="PROSITE" id="PS50004">
    <property type="entry name" value="C2"/>
    <property type="match status" value="1"/>
</dbReference>
<dbReference type="Proteomes" id="UP001642260">
    <property type="component" value="Unassembled WGS sequence"/>
</dbReference>
<gene>
    <name evidence="3" type="ORF">ERUC_LOCUS10348</name>
</gene>
<dbReference type="Gene3D" id="2.60.40.150">
    <property type="entry name" value="C2 domain"/>
    <property type="match status" value="1"/>
</dbReference>
<evidence type="ECO:0000313" key="4">
    <source>
        <dbReference type="Proteomes" id="UP001642260"/>
    </source>
</evidence>
<comment type="caution">
    <text evidence="3">The sequence shown here is derived from an EMBL/GenBank/DDBJ whole genome shotgun (WGS) entry which is preliminary data.</text>
</comment>
<feature type="compositionally biased region" description="Low complexity" evidence="1">
    <location>
        <begin position="262"/>
        <end position="276"/>
    </location>
</feature>
<protein>
    <recommendedName>
        <fullName evidence="2">C2 domain-containing protein</fullName>
    </recommendedName>
</protein>
<dbReference type="SMART" id="SM00239">
    <property type="entry name" value="C2"/>
    <property type="match status" value="1"/>
</dbReference>
<proteinExistence type="predicted"/>
<feature type="region of interest" description="Disordered" evidence="1">
    <location>
        <begin position="374"/>
        <end position="409"/>
    </location>
</feature>
<keyword evidence="4" id="KW-1185">Reference proteome</keyword>
<feature type="compositionally biased region" description="Low complexity" evidence="1">
    <location>
        <begin position="380"/>
        <end position="399"/>
    </location>
</feature>
<dbReference type="InterPro" id="IPR035892">
    <property type="entry name" value="C2_domain_sf"/>
</dbReference>
<evidence type="ECO:0000256" key="1">
    <source>
        <dbReference type="SAM" id="MobiDB-lite"/>
    </source>
</evidence>
<organism evidence="3 4">
    <name type="scientific">Eruca vesicaria subsp. sativa</name>
    <name type="common">Garden rocket</name>
    <name type="synonym">Eruca sativa</name>
    <dbReference type="NCBI Taxonomy" id="29727"/>
    <lineage>
        <taxon>Eukaryota</taxon>
        <taxon>Viridiplantae</taxon>
        <taxon>Streptophyta</taxon>
        <taxon>Embryophyta</taxon>
        <taxon>Tracheophyta</taxon>
        <taxon>Spermatophyta</taxon>
        <taxon>Magnoliopsida</taxon>
        <taxon>eudicotyledons</taxon>
        <taxon>Gunneridae</taxon>
        <taxon>Pentapetalae</taxon>
        <taxon>rosids</taxon>
        <taxon>malvids</taxon>
        <taxon>Brassicales</taxon>
        <taxon>Brassicaceae</taxon>
        <taxon>Brassiceae</taxon>
        <taxon>Eruca</taxon>
    </lineage>
</organism>
<evidence type="ECO:0000259" key="2">
    <source>
        <dbReference type="PROSITE" id="PS50004"/>
    </source>
</evidence>
<feature type="domain" description="C2" evidence="2">
    <location>
        <begin position="23"/>
        <end position="147"/>
    </location>
</feature>
<accession>A0ABC8JN82</accession>
<name>A0ABC8JN82_ERUVS</name>
<dbReference type="SUPFAM" id="SSF49562">
    <property type="entry name" value="C2 domain (Calcium/lipid-binding domain, CaLB)"/>
    <property type="match status" value="1"/>
</dbReference>
<feature type="region of interest" description="Disordered" evidence="1">
    <location>
        <begin position="246"/>
        <end position="335"/>
    </location>
</feature>
<feature type="compositionally biased region" description="Basic and acidic residues" evidence="1">
    <location>
        <begin position="313"/>
        <end position="335"/>
    </location>
</feature>
<dbReference type="PANTHER" id="PTHR31208:SF12">
    <property type="entry name" value="C2 DOMAIN-CONTAINING PROTEIN"/>
    <property type="match status" value="1"/>
</dbReference>
<evidence type="ECO:0000313" key="3">
    <source>
        <dbReference type="EMBL" id="CAH8325210.1"/>
    </source>
</evidence>
<dbReference type="AlphaFoldDB" id="A0ABC8JN82"/>
<dbReference type="EMBL" id="CAKOAT010101933">
    <property type="protein sequence ID" value="CAH8325210.1"/>
    <property type="molecule type" value="Genomic_DNA"/>
</dbReference>
<sequence length="409" mass="44611">MESPQSVASTFNGIHLKGSDEKSITKKAVITPDSSDSFIGVLEVFVHQARDIHNICIYHKQDVYAKLSLTTDPESSLSTKIINGGGRNPVFDDTLHFDVKSVVDCSLKCEIYMMSRVRNYLEDQLLGFTLVPLSEVIVRNGKLEKEFSLSSTDLFHSPAGFVELSLSYAGEFPEVMMHIPAVPTVDETELASIEVDESEFLDPKIVCENNQMVSSYLATPCDDSDDFVGSETAFVEVNSVPSAVADTVEEESAPPGTDFTNGISSPSNAVSSGSSGTHDDLVLSSKGNNSSSDQEVKKKLSSEEENNSGSDQLAKKPADTIKNSDLDKTDGEEVVKPIVTVNFEPEQKVVQQDIVDMYTKSLQQFTESLAKMKLPLDMDSPTQSENSSSSQQTPKSANSRVFYGSRAFF</sequence>
<dbReference type="Pfam" id="PF00168">
    <property type="entry name" value="C2"/>
    <property type="match status" value="1"/>
</dbReference>